<dbReference type="GO" id="GO:0046872">
    <property type="term" value="F:metal ion binding"/>
    <property type="evidence" value="ECO:0007669"/>
    <property type="project" value="UniProtKB-KW"/>
</dbReference>
<dbReference type="Pfam" id="PF04389">
    <property type="entry name" value="Peptidase_M28"/>
    <property type="match status" value="1"/>
</dbReference>
<dbReference type="GO" id="GO:0008235">
    <property type="term" value="F:metalloexopeptidase activity"/>
    <property type="evidence" value="ECO:0007669"/>
    <property type="project" value="InterPro"/>
</dbReference>
<organism evidence="16 17">
    <name type="scientific">Patellaria atrata CBS 101060</name>
    <dbReference type="NCBI Taxonomy" id="1346257"/>
    <lineage>
        <taxon>Eukaryota</taxon>
        <taxon>Fungi</taxon>
        <taxon>Dikarya</taxon>
        <taxon>Ascomycota</taxon>
        <taxon>Pezizomycotina</taxon>
        <taxon>Dothideomycetes</taxon>
        <taxon>Dothideomycetes incertae sedis</taxon>
        <taxon>Patellariales</taxon>
        <taxon>Patellariaceae</taxon>
        <taxon>Patellaria</taxon>
    </lineage>
</organism>
<comment type="cofactor">
    <cofactor evidence="1">
        <name>Zn(2+)</name>
        <dbReference type="ChEBI" id="CHEBI:29105"/>
    </cofactor>
</comment>
<dbReference type="EC" id="3.4.-.-" evidence="13"/>
<evidence type="ECO:0000256" key="8">
    <source>
        <dbReference type="ARBA" id="ARBA00022723"/>
    </source>
</evidence>
<evidence type="ECO:0000259" key="14">
    <source>
        <dbReference type="Pfam" id="PF02225"/>
    </source>
</evidence>
<dbReference type="EMBL" id="MU006093">
    <property type="protein sequence ID" value="KAF2840271.1"/>
    <property type="molecule type" value="Genomic_DNA"/>
</dbReference>
<sequence length="488" mass="51873">MRSICYILVLLVAVVCGTATVDSKYGPGFPDLIGRSQKKLVDSKKLQKSIKLKSLLKHAQVLEDQAYATPARNRLTGTAAHNNTIKYIYRTLKALNYYNVELQNWGDTISAGGNGSFVANGVDQGATHMEYGPNGTVTGTLVLANNVGCNITDFPAEVEGSIALVRRGSCDFGIKAAYARAAGAIGAIIFNNIPGGPIGGATLGVPPRPEGPYPPTLMIGLEQGEALTALINSGTNVTGTLDVTSYYSWVGTHNVIATSKGGDQDNIIFTGAHTDSVVAGPGINDNGSGSVGNLEVAIQLAKYKVKNAVRFGFWSGEEEGLLGAKYYIKTLPVEEQAKIRLYLNFDMIASPNYVYGIYDGDGSAFNLSGPPGSAEAEVLFEKYYTDRDLPSVPSAFTGRSDYGPFLDVDIASGGLFTGAEVVKTPEEAAMFGGEAGVAYDVNYHKAGDNMTNLNKEAFLVNAQAIAHVIATYARSFESLPPRRRMGKR</sequence>
<evidence type="ECO:0000256" key="10">
    <source>
        <dbReference type="ARBA" id="ARBA00022801"/>
    </source>
</evidence>
<dbReference type="InterPro" id="IPR041756">
    <property type="entry name" value="M28_SGAP-like"/>
</dbReference>
<dbReference type="GO" id="GO:0005576">
    <property type="term" value="C:extracellular region"/>
    <property type="evidence" value="ECO:0007669"/>
    <property type="project" value="UniProtKB-SubCell"/>
</dbReference>
<comment type="caution">
    <text evidence="16">The sequence shown here is derived from an EMBL/GenBank/DDBJ whole genome shotgun (WGS) entry which is preliminary data.</text>
</comment>
<evidence type="ECO:0000256" key="2">
    <source>
        <dbReference type="ARBA" id="ARBA00004613"/>
    </source>
</evidence>
<dbReference type="Pfam" id="PF02225">
    <property type="entry name" value="PA"/>
    <property type="match status" value="1"/>
</dbReference>
<feature type="domain" description="PA" evidence="14">
    <location>
        <begin position="137"/>
        <end position="227"/>
    </location>
</feature>
<dbReference type="InterPro" id="IPR003137">
    <property type="entry name" value="PA_domain"/>
</dbReference>
<proteinExistence type="inferred from homology"/>
<comment type="subcellular location">
    <subcellularLocation>
        <location evidence="2">Secreted</location>
    </subcellularLocation>
</comment>
<gene>
    <name evidence="16" type="ORF">M501DRAFT_991284</name>
</gene>
<dbReference type="InterPro" id="IPR045175">
    <property type="entry name" value="M28_fam"/>
</dbReference>
<dbReference type="GO" id="GO:0004177">
    <property type="term" value="F:aminopeptidase activity"/>
    <property type="evidence" value="ECO:0007669"/>
    <property type="project" value="UniProtKB-KW"/>
</dbReference>
<comment type="similarity">
    <text evidence="4">Belongs to the peptidase M28 family. M28A subfamily.</text>
</comment>
<evidence type="ECO:0000256" key="5">
    <source>
        <dbReference type="ARBA" id="ARBA00022438"/>
    </source>
</evidence>
<dbReference type="InterPro" id="IPR007484">
    <property type="entry name" value="Peptidase_M28"/>
</dbReference>
<evidence type="ECO:0000256" key="6">
    <source>
        <dbReference type="ARBA" id="ARBA00022525"/>
    </source>
</evidence>
<dbReference type="AlphaFoldDB" id="A0A9P4SCP3"/>
<evidence type="ECO:0000313" key="16">
    <source>
        <dbReference type="EMBL" id="KAF2840271.1"/>
    </source>
</evidence>
<keyword evidence="8 13" id="KW-0479">Metal-binding</keyword>
<feature type="chain" id="PRO_5040527446" description="Peptide hydrolase" evidence="13">
    <location>
        <begin position="20"/>
        <end position="488"/>
    </location>
</feature>
<dbReference type="Gene3D" id="3.50.30.30">
    <property type="match status" value="1"/>
</dbReference>
<evidence type="ECO:0000256" key="7">
    <source>
        <dbReference type="ARBA" id="ARBA00022670"/>
    </source>
</evidence>
<evidence type="ECO:0000256" key="4">
    <source>
        <dbReference type="ARBA" id="ARBA00005957"/>
    </source>
</evidence>
<keyword evidence="5" id="KW-0031">Aminopeptidase</keyword>
<accession>A0A9P4SCP3</accession>
<evidence type="ECO:0000259" key="15">
    <source>
        <dbReference type="Pfam" id="PF04389"/>
    </source>
</evidence>
<dbReference type="FunFam" id="3.40.630.10:FF:000054">
    <property type="entry name" value="Peptide hydrolase"/>
    <property type="match status" value="1"/>
</dbReference>
<dbReference type="PANTHER" id="PTHR12147">
    <property type="entry name" value="METALLOPEPTIDASE M28 FAMILY MEMBER"/>
    <property type="match status" value="1"/>
</dbReference>
<dbReference type="Gene3D" id="3.40.630.10">
    <property type="entry name" value="Zn peptidases"/>
    <property type="match status" value="1"/>
</dbReference>
<keyword evidence="17" id="KW-1185">Reference proteome</keyword>
<feature type="signal peptide" evidence="13">
    <location>
        <begin position="1"/>
        <end position="19"/>
    </location>
</feature>
<evidence type="ECO:0000256" key="1">
    <source>
        <dbReference type="ARBA" id="ARBA00001947"/>
    </source>
</evidence>
<dbReference type="SUPFAM" id="SSF52025">
    <property type="entry name" value="PA domain"/>
    <property type="match status" value="1"/>
</dbReference>
<evidence type="ECO:0000256" key="3">
    <source>
        <dbReference type="ARBA" id="ARBA00005634"/>
    </source>
</evidence>
<feature type="domain" description="Peptidase M28" evidence="15">
    <location>
        <begin position="254"/>
        <end position="468"/>
    </location>
</feature>
<keyword evidence="9 13" id="KW-0732">Signal</keyword>
<name>A0A9P4SCP3_9PEZI</name>
<keyword evidence="11 13" id="KW-0862">Zinc</keyword>
<keyword evidence="10 13" id="KW-0378">Hydrolase</keyword>
<dbReference type="SUPFAM" id="SSF53187">
    <property type="entry name" value="Zn-dependent exopeptidases"/>
    <property type="match status" value="1"/>
</dbReference>
<dbReference type="Proteomes" id="UP000799429">
    <property type="component" value="Unassembled WGS sequence"/>
</dbReference>
<dbReference type="InterPro" id="IPR046450">
    <property type="entry name" value="PA_dom_sf"/>
</dbReference>
<dbReference type="GO" id="GO:0006508">
    <property type="term" value="P:proteolysis"/>
    <property type="evidence" value="ECO:0007669"/>
    <property type="project" value="UniProtKB-KW"/>
</dbReference>
<dbReference type="OrthoDB" id="10013407at2759"/>
<evidence type="ECO:0000313" key="17">
    <source>
        <dbReference type="Proteomes" id="UP000799429"/>
    </source>
</evidence>
<keyword evidence="6" id="KW-0964">Secreted</keyword>
<evidence type="ECO:0000256" key="11">
    <source>
        <dbReference type="ARBA" id="ARBA00022833"/>
    </source>
</evidence>
<keyword evidence="12" id="KW-0325">Glycoprotein</keyword>
<dbReference type="CDD" id="cd03876">
    <property type="entry name" value="M28_SGAP_like"/>
    <property type="match status" value="1"/>
</dbReference>
<comment type="similarity">
    <text evidence="3">Belongs to the peptidase M28 family. M28B subfamily.</text>
</comment>
<evidence type="ECO:0000256" key="9">
    <source>
        <dbReference type="ARBA" id="ARBA00022729"/>
    </source>
</evidence>
<keyword evidence="7 13" id="KW-0645">Protease</keyword>
<dbReference type="PANTHER" id="PTHR12147:SF26">
    <property type="entry name" value="PEPTIDASE M28 DOMAIN-CONTAINING PROTEIN"/>
    <property type="match status" value="1"/>
</dbReference>
<protein>
    <recommendedName>
        <fullName evidence="13">Peptide hydrolase</fullName>
        <ecNumber evidence="13">3.4.-.-</ecNumber>
    </recommendedName>
</protein>
<evidence type="ECO:0000256" key="13">
    <source>
        <dbReference type="RuleBase" id="RU361240"/>
    </source>
</evidence>
<reference evidence="16" key="1">
    <citation type="journal article" date="2020" name="Stud. Mycol.">
        <title>101 Dothideomycetes genomes: a test case for predicting lifestyles and emergence of pathogens.</title>
        <authorList>
            <person name="Haridas S."/>
            <person name="Albert R."/>
            <person name="Binder M."/>
            <person name="Bloem J."/>
            <person name="Labutti K."/>
            <person name="Salamov A."/>
            <person name="Andreopoulos B."/>
            <person name="Baker S."/>
            <person name="Barry K."/>
            <person name="Bills G."/>
            <person name="Bluhm B."/>
            <person name="Cannon C."/>
            <person name="Castanera R."/>
            <person name="Culley D."/>
            <person name="Daum C."/>
            <person name="Ezra D."/>
            <person name="Gonzalez J."/>
            <person name="Henrissat B."/>
            <person name="Kuo A."/>
            <person name="Liang C."/>
            <person name="Lipzen A."/>
            <person name="Lutzoni F."/>
            <person name="Magnuson J."/>
            <person name="Mondo S."/>
            <person name="Nolan M."/>
            <person name="Ohm R."/>
            <person name="Pangilinan J."/>
            <person name="Park H.-J."/>
            <person name="Ramirez L."/>
            <person name="Alfaro M."/>
            <person name="Sun H."/>
            <person name="Tritt A."/>
            <person name="Yoshinaga Y."/>
            <person name="Zwiers L.-H."/>
            <person name="Turgeon B."/>
            <person name="Goodwin S."/>
            <person name="Spatafora J."/>
            <person name="Crous P."/>
            <person name="Grigoriev I."/>
        </authorList>
    </citation>
    <scope>NUCLEOTIDE SEQUENCE</scope>
    <source>
        <strain evidence="16">CBS 101060</strain>
    </source>
</reference>
<evidence type="ECO:0000256" key="12">
    <source>
        <dbReference type="ARBA" id="ARBA00023180"/>
    </source>
</evidence>